<comment type="subcellular location">
    <subcellularLocation>
        <location evidence="1">Membrane</location>
        <topology evidence="1">Multi-pass membrane protein</topology>
    </subcellularLocation>
</comment>
<dbReference type="InterPro" id="IPR017452">
    <property type="entry name" value="GPCR_Rhodpsn_7TM"/>
</dbReference>
<sequence>MNNQTFIADFLTRNDYNNVIVSERLVAPIVYLVILLLIGVPGNIFVLIIYKNYNKHVYRKIIWTIAVIDLVFCLIGIPFNLGRMFNYYNFNSLRSCQIVAGILDSGIITSSHLLVLLTIHRFQKVCLPLKRQITLKNVPYFIGLCCAIGVALGIPQIAVLQPHAETDLGNNVTGYTCSVAWKDSPQAWKNYNTFLTFLFLSYTLLLFILYIMIGRTVHNQNKKRKLDLHSSRSGRLTIHSHKMTKIAITVSAVFAFTKCSYLPLYLNEWATKGLDEKQLGLFSFSLLKIVQRSYLINHVANPFVYAIFDKRFRQQTVNILTCKTTDKDHDKRPSETESSTQKASTSATAL</sequence>
<evidence type="ECO:0000256" key="8">
    <source>
        <dbReference type="RuleBase" id="RU000688"/>
    </source>
</evidence>
<proteinExistence type="inferred from homology"/>
<feature type="transmembrane region" description="Helical" evidence="10">
    <location>
        <begin position="194"/>
        <end position="213"/>
    </location>
</feature>
<comment type="caution">
    <text evidence="12">The sequence shown here is derived from an EMBL/GenBank/DDBJ whole genome shotgun (WGS) entry which is preliminary data.</text>
</comment>
<keyword evidence="4 8" id="KW-0297">G-protein coupled receptor</keyword>
<reference evidence="12" key="1">
    <citation type="submission" date="2018-11" db="EMBL/GenBank/DDBJ databases">
        <authorList>
            <person name="Alioto T."/>
            <person name="Alioto T."/>
        </authorList>
    </citation>
    <scope>NUCLEOTIDE SEQUENCE</scope>
</reference>
<evidence type="ECO:0000313" key="13">
    <source>
        <dbReference type="Proteomes" id="UP000596742"/>
    </source>
</evidence>
<evidence type="ECO:0000256" key="5">
    <source>
        <dbReference type="ARBA" id="ARBA00023136"/>
    </source>
</evidence>
<keyword evidence="5 10" id="KW-0472">Membrane</keyword>
<keyword evidence="13" id="KW-1185">Reference proteome</keyword>
<feature type="transmembrane region" description="Helical" evidence="10">
    <location>
        <begin position="61"/>
        <end position="79"/>
    </location>
</feature>
<dbReference type="EMBL" id="UYJE01006908">
    <property type="protein sequence ID" value="VDI50067.1"/>
    <property type="molecule type" value="Genomic_DNA"/>
</dbReference>
<keyword evidence="2 8" id="KW-0812">Transmembrane</keyword>
<accession>A0A8B6FM41</accession>
<feature type="region of interest" description="Disordered" evidence="9">
    <location>
        <begin position="325"/>
        <end position="350"/>
    </location>
</feature>
<feature type="transmembrane region" description="Helical" evidence="10">
    <location>
        <begin position="99"/>
        <end position="119"/>
    </location>
</feature>
<dbReference type="Proteomes" id="UP000596742">
    <property type="component" value="Unassembled WGS sequence"/>
</dbReference>
<feature type="compositionally biased region" description="Low complexity" evidence="9">
    <location>
        <begin position="336"/>
        <end position="350"/>
    </location>
</feature>
<feature type="transmembrane region" description="Helical" evidence="10">
    <location>
        <begin position="25"/>
        <end position="49"/>
    </location>
</feature>
<evidence type="ECO:0000256" key="6">
    <source>
        <dbReference type="ARBA" id="ARBA00023170"/>
    </source>
</evidence>
<dbReference type="Gene3D" id="1.20.1070.10">
    <property type="entry name" value="Rhodopsin 7-helix transmembrane proteins"/>
    <property type="match status" value="1"/>
</dbReference>
<evidence type="ECO:0000256" key="4">
    <source>
        <dbReference type="ARBA" id="ARBA00023040"/>
    </source>
</evidence>
<evidence type="ECO:0000256" key="10">
    <source>
        <dbReference type="SAM" id="Phobius"/>
    </source>
</evidence>
<dbReference type="Pfam" id="PF00001">
    <property type="entry name" value="7tm_1"/>
    <property type="match status" value="1"/>
</dbReference>
<evidence type="ECO:0000259" key="11">
    <source>
        <dbReference type="PROSITE" id="PS50262"/>
    </source>
</evidence>
<dbReference type="GO" id="GO:0004930">
    <property type="term" value="F:G protein-coupled receptor activity"/>
    <property type="evidence" value="ECO:0007669"/>
    <property type="project" value="UniProtKB-KW"/>
</dbReference>
<dbReference type="PROSITE" id="PS00237">
    <property type="entry name" value="G_PROTEIN_RECEP_F1_1"/>
    <property type="match status" value="1"/>
</dbReference>
<evidence type="ECO:0000256" key="3">
    <source>
        <dbReference type="ARBA" id="ARBA00022989"/>
    </source>
</evidence>
<evidence type="ECO:0000256" key="7">
    <source>
        <dbReference type="ARBA" id="ARBA00023224"/>
    </source>
</evidence>
<dbReference type="SUPFAM" id="SSF81321">
    <property type="entry name" value="Family A G protein-coupled receptor-like"/>
    <property type="match status" value="1"/>
</dbReference>
<dbReference type="PROSITE" id="PS50262">
    <property type="entry name" value="G_PROTEIN_RECEP_F1_2"/>
    <property type="match status" value="1"/>
</dbReference>
<feature type="transmembrane region" description="Helical" evidence="10">
    <location>
        <begin position="140"/>
        <end position="160"/>
    </location>
</feature>
<dbReference type="GO" id="GO:0016020">
    <property type="term" value="C:membrane"/>
    <property type="evidence" value="ECO:0007669"/>
    <property type="project" value="UniProtKB-SubCell"/>
</dbReference>
<feature type="domain" description="G-protein coupled receptors family 1 profile" evidence="11">
    <location>
        <begin position="39"/>
        <end position="305"/>
    </location>
</feature>
<dbReference type="PRINTS" id="PR00237">
    <property type="entry name" value="GPCRRHODOPSN"/>
</dbReference>
<keyword evidence="7 8" id="KW-0807">Transducer</keyword>
<organism evidence="12 13">
    <name type="scientific">Mytilus galloprovincialis</name>
    <name type="common">Mediterranean mussel</name>
    <dbReference type="NCBI Taxonomy" id="29158"/>
    <lineage>
        <taxon>Eukaryota</taxon>
        <taxon>Metazoa</taxon>
        <taxon>Spiralia</taxon>
        <taxon>Lophotrochozoa</taxon>
        <taxon>Mollusca</taxon>
        <taxon>Bivalvia</taxon>
        <taxon>Autobranchia</taxon>
        <taxon>Pteriomorphia</taxon>
        <taxon>Mytilida</taxon>
        <taxon>Mytiloidea</taxon>
        <taxon>Mytilidae</taxon>
        <taxon>Mytilinae</taxon>
        <taxon>Mytilus</taxon>
    </lineage>
</organism>
<dbReference type="AlphaFoldDB" id="A0A8B6FM41"/>
<keyword evidence="6 8" id="KW-0675">Receptor</keyword>
<dbReference type="CDD" id="cd00637">
    <property type="entry name" value="7tm_classA_rhodopsin-like"/>
    <property type="match status" value="1"/>
</dbReference>
<evidence type="ECO:0000256" key="2">
    <source>
        <dbReference type="ARBA" id="ARBA00022692"/>
    </source>
</evidence>
<comment type="similarity">
    <text evidence="8">Belongs to the G-protein coupled receptor 1 family.</text>
</comment>
<dbReference type="PANTHER" id="PTHR24238">
    <property type="entry name" value="G-PROTEIN COUPLED RECEPTOR"/>
    <property type="match status" value="1"/>
</dbReference>
<protein>
    <recommendedName>
        <fullName evidence="11">G-protein coupled receptors family 1 profile domain-containing protein</fullName>
    </recommendedName>
</protein>
<dbReference type="OrthoDB" id="6058642at2759"/>
<dbReference type="InterPro" id="IPR000276">
    <property type="entry name" value="GPCR_Rhodpsn"/>
</dbReference>
<feature type="compositionally biased region" description="Basic and acidic residues" evidence="9">
    <location>
        <begin position="325"/>
        <end position="335"/>
    </location>
</feature>
<keyword evidence="3 10" id="KW-1133">Transmembrane helix</keyword>
<name>A0A8B6FM41_MYTGA</name>
<evidence type="ECO:0000256" key="9">
    <source>
        <dbReference type="SAM" id="MobiDB-lite"/>
    </source>
</evidence>
<evidence type="ECO:0000256" key="1">
    <source>
        <dbReference type="ARBA" id="ARBA00004141"/>
    </source>
</evidence>
<evidence type="ECO:0000313" key="12">
    <source>
        <dbReference type="EMBL" id="VDI50067.1"/>
    </source>
</evidence>
<dbReference type="PANTHER" id="PTHR24238:SF47">
    <property type="entry name" value="ECDYSTEROIDS_DOPAMINE RECEPTOR-RELATED"/>
    <property type="match status" value="1"/>
</dbReference>
<gene>
    <name evidence="12" type="ORF">MGAL_10B000262</name>
</gene>